<evidence type="ECO:0000313" key="2">
    <source>
        <dbReference type="Proteomes" id="UP000539175"/>
    </source>
</evidence>
<reference evidence="1 2" key="1">
    <citation type="submission" date="2020-08" db="EMBL/GenBank/DDBJ databases">
        <title>Genomic Encyclopedia of Type Strains, Phase IV (KMG-IV): sequencing the most valuable type-strain genomes for metagenomic binning, comparative biology and taxonomic classification.</title>
        <authorList>
            <person name="Goeker M."/>
        </authorList>
    </citation>
    <scope>NUCLEOTIDE SEQUENCE [LARGE SCALE GENOMIC DNA]</scope>
    <source>
        <strain evidence="1 2">DSM 22198</strain>
    </source>
</reference>
<gene>
    <name evidence="1" type="ORF">FHS74_004285</name>
</gene>
<evidence type="ECO:0008006" key="3">
    <source>
        <dbReference type="Google" id="ProtNLM"/>
    </source>
</evidence>
<dbReference type="RefSeq" id="WP_184804812.1">
    <property type="nucleotide sequence ID" value="NZ_JACIIZ010000013.1"/>
</dbReference>
<name>A0A7X0EGL0_9PROT</name>
<dbReference type="AlphaFoldDB" id="A0A7X0EGL0"/>
<comment type="caution">
    <text evidence="1">The sequence shown here is derived from an EMBL/GenBank/DDBJ whole genome shotgun (WGS) entry which is preliminary data.</text>
</comment>
<protein>
    <recommendedName>
        <fullName evidence="3">Hpr(Ser) kinase/phosphatase</fullName>
    </recommendedName>
</protein>
<organism evidence="1 2">
    <name type="scientific">Nitrospirillum iridis</name>
    <dbReference type="NCBI Taxonomy" id="765888"/>
    <lineage>
        <taxon>Bacteria</taxon>
        <taxon>Pseudomonadati</taxon>
        <taxon>Pseudomonadota</taxon>
        <taxon>Alphaproteobacteria</taxon>
        <taxon>Rhodospirillales</taxon>
        <taxon>Azospirillaceae</taxon>
        <taxon>Nitrospirillum</taxon>
    </lineage>
</organism>
<sequence>MTPTVDCCAAADGPADRTLCGLRVLSELPLPELRPWTGGGRPADLSIRLGDVPDHLEDGVVIHPLVQVAPDGRCRFALAAVGAYLISSDGREVIIAPAPNATGDEIRTFLFGTVFAVVCHRRGLLPLHACCVQVGDKAVAFAGDSGVGKSTLAATLWTRGYPLLADDVTVVDMNAPDGPRVLPAFPRVKLWRDSLERLGRSVDGLGAVRASLDKYHLPVEEGFCATSLPLAGVVQLEKNRKVPPGIRLLPVTQGLGRLNMVLYRPRLMLRLGTQAQQMAQFLRLLGSVGGLRALRRPETPAEWDEVEALLPALAG</sequence>
<proteinExistence type="predicted"/>
<accession>A0A7X0EGL0</accession>
<dbReference type="EMBL" id="JACIIZ010000013">
    <property type="protein sequence ID" value="MBB6253709.1"/>
    <property type="molecule type" value="Genomic_DNA"/>
</dbReference>
<dbReference type="Proteomes" id="UP000539175">
    <property type="component" value="Unassembled WGS sequence"/>
</dbReference>
<dbReference type="SUPFAM" id="SSF53795">
    <property type="entry name" value="PEP carboxykinase-like"/>
    <property type="match status" value="1"/>
</dbReference>
<evidence type="ECO:0000313" key="1">
    <source>
        <dbReference type="EMBL" id="MBB6253709.1"/>
    </source>
</evidence>
<dbReference type="Gene3D" id="3.40.50.300">
    <property type="entry name" value="P-loop containing nucleotide triphosphate hydrolases"/>
    <property type="match status" value="1"/>
</dbReference>
<dbReference type="InterPro" id="IPR027417">
    <property type="entry name" value="P-loop_NTPase"/>
</dbReference>
<keyword evidence="2" id="KW-1185">Reference proteome</keyword>